<evidence type="ECO:0000259" key="6">
    <source>
        <dbReference type="Pfam" id="PF25973"/>
    </source>
</evidence>
<dbReference type="InterPro" id="IPR006143">
    <property type="entry name" value="RND_pump_MFP"/>
</dbReference>
<dbReference type="Pfam" id="PF25973">
    <property type="entry name" value="BSH_CzcB"/>
    <property type="match status" value="1"/>
</dbReference>
<evidence type="ECO:0000256" key="2">
    <source>
        <dbReference type="SAM" id="MobiDB-lite"/>
    </source>
</evidence>
<dbReference type="AlphaFoldDB" id="A0A2Z2NNN0"/>
<dbReference type="GO" id="GO:1990281">
    <property type="term" value="C:efflux pump complex"/>
    <property type="evidence" value="ECO:0007669"/>
    <property type="project" value="TreeGrafter"/>
</dbReference>
<dbReference type="RefSeq" id="WP_088916972.1">
    <property type="nucleotide sequence ID" value="NZ_CP018632.1"/>
</dbReference>
<dbReference type="InterPro" id="IPR058792">
    <property type="entry name" value="Beta-barrel_RND_2"/>
</dbReference>
<accession>A0A2Z2NNN0</accession>
<feature type="region of interest" description="Disordered" evidence="2">
    <location>
        <begin position="31"/>
        <end position="52"/>
    </location>
</feature>
<dbReference type="Proteomes" id="UP000250079">
    <property type="component" value="Chromosome"/>
</dbReference>
<dbReference type="OrthoDB" id="9806939at2"/>
<dbReference type="FunFam" id="2.40.30.170:FF:000010">
    <property type="entry name" value="Efflux RND transporter periplasmic adaptor subunit"/>
    <property type="match status" value="1"/>
</dbReference>
<dbReference type="InterPro" id="IPR058627">
    <property type="entry name" value="MdtA-like_C"/>
</dbReference>
<name>A0A2Z2NNN0_9GAMM</name>
<keyword evidence="8" id="KW-1185">Reference proteome</keyword>
<feature type="domain" description="CusB-like beta-barrel" evidence="4">
    <location>
        <begin position="217"/>
        <end position="289"/>
    </location>
</feature>
<evidence type="ECO:0000313" key="7">
    <source>
        <dbReference type="EMBL" id="ASJ71541.1"/>
    </source>
</evidence>
<dbReference type="Pfam" id="PF25967">
    <property type="entry name" value="RND-MFP_C"/>
    <property type="match status" value="1"/>
</dbReference>
<sequence>MKSWKLGGMAALLIAAGFIWWQQSDNVADAGNAPQAGADSAAQGRGGATGRGAPPAALVVARPVVNATINDRLQAIGNGKALASVSVVPLSGGLLTDILVRSGQRVAKNDVLALLDDDVQLIARDRAARTAENAAVDEARLAKLYRTRTTTEAELIRTRADLADAELALREAELTLARRSIKAPIAGIVGLTTVDSGNYVTTQSEIVTIDDRSTIIVEFWVPERFASQIAVGQEVRATAQANPSRNHAGLITAIGSRVESDSRTLPIEAQLDNQNDSLRPGMSFNLTLNFAGQNYPAVDPLAVQWDSTGSFVWRLVDNKVERMPVQIIQRNPESVLVASELVAGDQVITEGLLSLRAGAEVRVQGGAGKRPPDERKKPEIESEASTTAARP</sequence>
<evidence type="ECO:0000259" key="5">
    <source>
        <dbReference type="Pfam" id="PF25967"/>
    </source>
</evidence>
<dbReference type="Gene3D" id="2.40.420.20">
    <property type="match status" value="1"/>
</dbReference>
<feature type="compositionally biased region" description="Basic and acidic residues" evidence="2">
    <location>
        <begin position="370"/>
        <end position="380"/>
    </location>
</feature>
<comment type="similarity">
    <text evidence="1">Belongs to the membrane fusion protein (MFP) (TC 8.A.1) family.</text>
</comment>
<keyword evidence="3" id="KW-0732">Signal</keyword>
<gene>
    <name evidence="7" type="primary">mdtA_1</name>
    <name evidence="7" type="ORF">IMCC3135_07175</name>
</gene>
<dbReference type="Gene3D" id="1.10.287.470">
    <property type="entry name" value="Helix hairpin bin"/>
    <property type="match status" value="1"/>
</dbReference>
<feature type="chain" id="PRO_5016302665" evidence="3">
    <location>
        <begin position="22"/>
        <end position="391"/>
    </location>
</feature>
<feature type="region of interest" description="Disordered" evidence="2">
    <location>
        <begin position="362"/>
        <end position="391"/>
    </location>
</feature>
<dbReference type="Gene3D" id="2.40.30.170">
    <property type="match status" value="1"/>
</dbReference>
<feature type="domain" description="CzcB-like barrel-sandwich hybrid" evidence="6">
    <location>
        <begin position="85"/>
        <end position="211"/>
    </location>
</feature>
<organism evidence="7 8">
    <name type="scientific">Granulosicoccus antarcticus IMCC3135</name>
    <dbReference type="NCBI Taxonomy" id="1192854"/>
    <lineage>
        <taxon>Bacteria</taxon>
        <taxon>Pseudomonadati</taxon>
        <taxon>Pseudomonadota</taxon>
        <taxon>Gammaproteobacteria</taxon>
        <taxon>Chromatiales</taxon>
        <taxon>Granulosicoccaceae</taxon>
        <taxon>Granulosicoccus</taxon>
    </lineage>
</organism>
<dbReference type="Pfam" id="PF25954">
    <property type="entry name" value="Beta-barrel_RND_2"/>
    <property type="match status" value="1"/>
</dbReference>
<proteinExistence type="inferred from homology"/>
<dbReference type="PANTHER" id="PTHR30469:SF11">
    <property type="entry name" value="BLL4320 PROTEIN"/>
    <property type="match status" value="1"/>
</dbReference>
<evidence type="ECO:0000313" key="8">
    <source>
        <dbReference type="Proteomes" id="UP000250079"/>
    </source>
</evidence>
<evidence type="ECO:0000256" key="1">
    <source>
        <dbReference type="ARBA" id="ARBA00009477"/>
    </source>
</evidence>
<dbReference type="GO" id="GO:0015562">
    <property type="term" value="F:efflux transmembrane transporter activity"/>
    <property type="evidence" value="ECO:0007669"/>
    <property type="project" value="TreeGrafter"/>
</dbReference>
<evidence type="ECO:0000259" key="4">
    <source>
        <dbReference type="Pfam" id="PF25954"/>
    </source>
</evidence>
<dbReference type="PANTHER" id="PTHR30469">
    <property type="entry name" value="MULTIDRUG RESISTANCE PROTEIN MDTA"/>
    <property type="match status" value="1"/>
</dbReference>
<dbReference type="SUPFAM" id="SSF111369">
    <property type="entry name" value="HlyD-like secretion proteins"/>
    <property type="match status" value="1"/>
</dbReference>
<dbReference type="Gene3D" id="2.40.50.100">
    <property type="match status" value="1"/>
</dbReference>
<dbReference type="KEGG" id="gai:IMCC3135_07175"/>
<evidence type="ECO:0000256" key="3">
    <source>
        <dbReference type="SAM" id="SignalP"/>
    </source>
</evidence>
<dbReference type="EMBL" id="CP018632">
    <property type="protein sequence ID" value="ASJ71541.1"/>
    <property type="molecule type" value="Genomic_DNA"/>
</dbReference>
<dbReference type="InterPro" id="IPR058647">
    <property type="entry name" value="BSH_CzcB-like"/>
</dbReference>
<feature type="domain" description="Multidrug resistance protein MdtA-like C-terminal permuted SH3" evidence="5">
    <location>
        <begin position="302"/>
        <end position="352"/>
    </location>
</feature>
<protein>
    <submittedName>
        <fullName evidence="7">Multidrug resistance protein MdtA</fullName>
    </submittedName>
</protein>
<reference evidence="7 8" key="1">
    <citation type="submission" date="2016-12" db="EMBL/GenBank/DDBJ databases">
        <authorList>
            <person name="Song W.-J."/>
            <person name="Kurnit D.M."/>
        </authorList>
    </citation>
    <scope>NUCLEOTIDE SEQUENCE [LARGE SCALE GENOMIC DNA]</scope>
    <source>
        <strain evidence="7 8">IMCC3135</strain>
    </source>
</reference>
<dbReference type="NCBIfam" id="TIGR01730">
    <property type="entry name" value="RND_mfp"/>
    <property type="match status" value="1"/>
</dbReference>
<feature type="signal peptide" evidence="3">
    <location>
        <begin position="1"/>
        <end position="21"/>
    </location>
</feature>